<sequence length="79" mass="9162">MKISIHGGEIIKRTLQSNISNESPFTLDSFVLWFMPAPEEALRRKDAKAFSAPTIMHASSDGKLRQKSPLKMRQWRRKY</sequence>
<accession>A0AAV4V5G3</accession>
<evidence type="ECO:0000313" key="2">
    <source>
        <dbReference type="EMBL" id="GIY64983.1"/>
    </source>
</evidence>
<organism evidence="2 3">
    <name type="scientific">Caerostris extrusa</name>
    <name type="common">Bark spider</name>
    <name type="synonym">Caerostris bankana</name>
    <dbReference type="NCBI Taxonomy" id="172846"/>
    <lineage>
        <taxon>Eukaryota</taxon>
        <taxon>Metazoa</taxon>
        <taxon>Ecdysozoa</taxon>
        <taxon>Arthropoda</taxon>
        <taxon>Chelicerata</taxon>
        <taxon>Arachnida</taxon>
        <taxon>Araneae</taxon>
        <taxon>Araneomorphae</taxon>
        <taxon>Entelegynae</taxon>
        <taxon>Araneoidea</taxon>
        <taxon>Araneidae</taxon>
        <taxon>Caerostris</taxon>
    </lineage>
</organism>
<dbReference type="AlphaFoldDB" id="A0AAV4V5G3"/>
<proteinExistence type="predicted"/>
<protein>
    <submittedName>
        <fullName evidence="2">Uncharacterized protein</fullName>
    </submittedName>
</protein>
<feature type="compositionally biased region" description="Basic residues" evidence="1">
    <location>
        <begin position="65"/>
        <end position="79"/>
    </location>
</feature>
<dbReference type="Proteomes" id="UP001054945">
    <property type="component" value="Unassembled WGS sequence"/>
</dbReference>
<feature type="region of interest" description="Disordered" evidence="1">
    <location>
        <begin position="58"/>
        <end position="79"/>
    </location>
</feature>
<keyword evidence="3" id="KW-1185">Reference proteome</keyword>
<reference evidence="2 3" key="1">
    <citation type="submission" date="2021-06" db="EMBL/GenBank/DDBJ databases">
        <title>Caerostris extrusa draft genome.</title>
        <authorList>
            <person name="Kono N."/>
            <person name="Arakawa K."/>
        </authorList>
    </citation>
    <scope>NUCLEOTIDE SEQUENCE [LARGE SCALE GENOMIC DNA]</scope>
</reference>
<comment type="caution">
    <text evidence="2">The sequence shown here is derived from an EMBL/GenBank/DDBJ whole genome shotgun (WGS) entry which is preliminary data.</text>
</comment>
<gene>
    <name evidence="2" type="ORF">CEXT_171721</name>
</gene>
<name>A0AAV4V5G3_CAEEX</name>
<evidence type="ECO:0000256" key="1">
    <source>
        <dbReference type="SAM" id="MobiDB-lite"/>
    </source>
</evidence>
<dbReference type="EMBL" id="BPLR01013948">
    <property type="protein sequence ID" value="GIY64983.1"/>
    <property type="molecule type" value="Genomic_DNA"/>
</dbReference>
<evidence type="ECO:0000313" key="3">
    <source>
        <dbReference type="Proteomes" id="UP001054945"/>
    </source>
</evidence>